<dbReference type="AlphaFoldDB" id="A0A433CZQ0"/>
<dbReference type="OrthoDB" id="10261384at2759"/>
<gene>
    <name evidence="2" type="ORF">BC936DRAFT_150010</name>
</gene>
<name>A0A433CZQ0_9FUNG</name>
<evidence type="ECO:0000256" key="1">
    <source>
        <dbReference type="SAM" id="MobiDB-lite"/>
    </source>
</evidence>
<comment type="caution">
    <text evidence="2">The sequence shown here is derived from an EMBL/GenBank/DDBJ whole genome shotgun (WGS) entry which is preliminary data.</text>
</comment>
<feature type="region of interest" description="Disordered" evidence="1">
    <location>
        <begin position="179"/>
        <end position="299"/>
    </location>
</feature>
<reference evidence="2 3" key="1">
    <citation type="journal article" date="2018" name="New Phytol.">
        <title>Phylogenomics of Endogonaceae and evolution of mycorrhizas within Mucoromycota.</title>
        <authorList>
            <person name="Chang Y."/>
            <person name="Desiro A."/>
            <person name="Na H."/>
            <person name="Sandor L."/>
            <person name="Lipzen A."/>
            <person name="Clum A."/>
            <person name="Barry K."/>
            <person name="Grigoriev I.V."/>
            <person name="Martin F.M."/>
            <person name="Stajich J.E."/>
            <person name="Smith M.E."/>
            <person name="Bonito G."/>
            <person name="Spatafora J.W."/>
        </authorList>
    </citation>
    <scope>NUCLEOTIDE SEQUENCE [LARGE SCALE GENOMIC DNA]</scope>
    <source>
        <strain evidence="2 3">GMNB39</strain>
    </source>
</reference>
<organism evidence="2 3">
    <name type="scientific">Jimgerdemannia flammicorona</name>
    <dbReference type="NCBI Taxonomy" id="994334"/>
    <lineage>
        <taxon>Eukaryota</taxon>
        <taxon>Fungi</taxon>
        <taxon>Fungi incertae sedis</taxon>
        <taxon>Mucoromycota</taxon>
        <taxon>Mucoromycotina</taxon>
        <taxon>Endogonomycetes</taxon>
        <taxon>Endogonales</taxon>
        <taxon>Endogonaceae</taxon>
        <taxon>Jimgerdemannia</taxon>
    </lineage>
</organism>
<dbReference type="PANTHER" id="PTHR14659:SF1">
    <property type="entry name" value="ALPHA- AND GAMMA-ADAPTIN-BINDING PROTEIN P34"/>
    <property type="match status" value="1"/>
</dbReference>
<sequence>MTSEKALLKNKILVIGRRRVGKLALITKLLTVVSHPLPPDLPPATNPTGHAGLKIPWRIDTKYYAADVQFWVDETASPGEEAVEEAMRQYEDKANGVGDVVDAIVFVFRRDRHDTFTDLERWTPFVRRYEPAIALCVGVEAGLVGGEANVEAGTAKEREEYEDWCLENGFEYIDLDAREEDDDNTGSDHAEATRTTDPPGLARVLEALQSNMWDGMTRKPAASDGADRLRHIQREEEDECDEEEDRYRKERSGAPSPVPAAVRRGRGRAGEVVVKEEEEEEEEEEEFYEEGGDDVQPWSLDEDGFRTAILRRSSRFIDQRFCLLPHGLAALSRMKVRDEIADSTLISDRREGEADDGGDHTKLQKDILSFEDGEDELDFDLPTKTEVDQMHREIFGDFESEDGLDRAFSTLQGLRAKGQTMSDADRKALAAKVALSFAAQFGM</sequence>
<protein>
    <recommendedName>
        <fullName evidence="4">Alpha and gamma adaptin binding protein p34-domain-containing protein</fullName>
    </recommendedName>
</protein>
<feature type="compositionally biased region" description="Acidic residues" evidence="1">
    <location>
        <begin position="235"/>
        <end position="244"/>
    </location>
</feature>
<feature type="compositionally biased region" description="Acidic residues" evidence="1">
    <location>
        <begin position="276"/>
        <end position="293"/>
    </location>
</feature>
<feature type="compositionally biased region" description="Basic and acidic residues" evidence="1">
    <location>
        <begin position="225"/>
        <end position="234"/>
    </location>
</feature>
<accession>A0A433CZQ0</accession>
<evidence type="ECO:0000313" key="3">
    <source>
        <dbReference type="Proteomes" id="UP000268093"/>
    </source>
</evidence>
<dbReference type="EMBL" id="RBNI01009732">
    <property type="protein sequence ID" value="RUP44055.1"/>
    <property type="molecule type" value="Genomic_DNA"/>
</dbReference>
<dbReference type="PANTHER" id="PTHR14659">
    <property type="entry name" value="ALPHA- AND GAMMA-ADAPTIN-BINDING PROTEIN P34"/>
    <property type="match status" value="1"/>
</dbReference>
<dbReference type="Gene3D" id="3.40.50.11960">
    <property type="match status" value="1"/>
</dbReference>
<proteinExistence type="predicted"/>
<dbReference type="Proteomes" id="UP000268093">
    <property type="component" value="Unassembled WGS sequence"/>
</dbReference>
<evidence type="ECO:0000313" key="2">
    <source>
        <dbReference type="EMBL" id="RUP44055.1"/>
    </source>
</evidence>
<dbReference type="InterPro" id="IPR019341">
    <property type="entry name" value="Alpha/Gamma-adaptin-bd_p34"/>
</dbReference>
<evidence type="ECO:0008006" key="4">
    <source>
        <dbReference type="Google" id="ProtNLM"/>
    </source>
</evidence>
<keyword evidence="3" id="KW-1185">Reference proteome</keyword>